<evidence type="ECO:0000313" key="3">
    <source>
        <dbReference type="EMBL" id="SMG58078.1"/>
    </source>
</evidence>
<organism evidence="3 4">
    <name type="scientific">Paraburkholderia susongensis</name>
    <dbReference type="NCBI Taxonomy" id="1515439"/>
    <lineage>
        <taxon>Bacteria</taxon>
        <taxon>Pseudomonadati</taxon>
        <taxon>Pseudomonadota</taxon>
        <taxon>Betaproteobacteria</taxon>
        <taxon>Burkholderiales</taxon>
        <taxon>Burkholderiaceae</taxon>
        <taxon>Paraburkholderia</taxon>
    </lineage>
</organism>
<evidence type="ECO:0000256" key="1">
    <source>
        <dbReference type="ARBA" id="ARBA00007689"/>
    </source>
</evidence>
<accession>A0A1X7LW18</accession>
<evidence type="ECO:0000313" key="4">
    <source>
        <dbReference type="Proteomes" id="UP000193228"/>
    </source>
</evidence>
<keyword evidence="4" id="KW-1185">Reference proteome</keyword>
<dbReference type="SUPFAM" id="SSF54909">
    <property type="entry name" value="Dimeric alpha+beta barrel"/>
    <property type="match status" value="1"/>
</dbReference>
<protein>
    <recommendedName>
        <fullName evidence="2">YCII-related domain-containing protein</fullName>
    </recommendedName>
</protein>
<dbReference type="InterPro" id="IPR011008">
    <property type="entry name" value="Dimeric_a/b-barrel"/>
</dbReference>
<dbReference type="InterPro" id="IPR005545">
    <property type="entry name" value="YCII"/>
</dbReference>
<dbReference type="STRING" id="1515439.SAMN06265784_110197"/>
<feature type="domain" description="YCII-related" evidence="2">
    <location>
        <begin position="1"/>
        <end position="89"/>
    </location>
</feature>
<sequence>MLYVRLCLDAPGSLDLRRKHREERQAYLDSGAIRIIEGGPVCASDSGDAYVGTFMLIEADSREEVVAYHQNDPFTKAGIYERSFIMRFKKNIG</sequence>
<dbReference type="OrthoDB" id="9797014at2"/>
<gene>
    <name evidence="3" type="ORF">SAMN06265784_110197</name>
</gene>
<dbReference type="EMBL" id="FXAT01000010">
    <property type="protein sequence ID" value="SMG58078.1"/>
    <property type="molecule type" value="Genomic_DNA"/>
</dbReference>
<dbReference type="Pfam" id="PF03795">
    <property type="entry name" value="YCII"/>
    <property type="match status" value="1"/>
</dbReference>
<evidence type="ECO:0000259" key="2">
    <source>
        <dbReference type="Pfam" id="PF03795"/>
    </source>
</evidence>
<reference evidence="4" key="1">
    <citation type="submission" date="2017-04" db="EMBL/GenBank/DDBJ databases">
        <authorList>
            <person name="Varghese N."/>
            <person name="Submissions S."/>
        </authorList>
    </citation>
    <scope>NUCLEOTIDE SEQUENCE [LARGE SCALE GENOMIC DNA]</scope>
    <source>
        <strain evidence="4">LMG 29540</strain>
    </source>
</reference>
<dbReference type="AlphaFoldDB" id="A0A1X7LW18"/>
<dbReference type="Gene3D" id="3.30.70.1060">
    <property type="entry name" value="Dimeric alpha+beta barrel"/>
    <property type="match status" value="1"/>
</dbReference>
<dbReference type="RefSeq" id="WP_085488335.1">
    <property type="nucleotide sequence ID" value="NZ_FXAT01000010.1"/>
</dbReference>
<name>A0A1X7LW18_9BURK</name>
<proteinExistence type="inferred from homology"/>
<dbReference type="Proteomes" id="UP000193228">
    <property type="component" value="Unassembled WGS sequence"/>
</dbReference>
<comment type="similarity">
    <text evidence="1">Belongs to the YciI family.</text>
</comment>